<dbReference type="Proteomes" id="UP000240357">
    <property type="component" value="Unassembled WGS sequence"/>
</dbReference>
<dbReference type="PANTHER" id="PTHR43553">
    <property type="entry name" value="HEAVY METAL TRANSPORTER"/>
    <property type="match status" value="1"/>
</dbReference>
<dbReference type="InterPro" id="IPR017871">
    <property type="entry name" value="ABC_transporter-like_CS"/>
</dbReference>
<dbReference type="OrthoDB" id="9789994at2"/>
<dbReference type="InterPro" id="IPR003439">
    <property type="entry name" value="ABC_transporter-like_ATP-bd"/>
</dbReference>
<dbReference type="InterPro" id="IPR050095">
    <property type="entry name" value="ECF_ABC_transporter_ATP-bd"/>
</dbReference>
<dbReference type="InterPro" id="IPR027417">
    <property type="entry name" value="P-loop_NTPase"/>
</dbReference>
<reference evidence="5 6" key="1">
    <citation type="submission" date="2018-03" db="EMBL/GenBank/DDBJ databases">
        <title>Adhaeribacter sp. HMF7605 Genome sequencing and assembly.</title>
        <authorList>
            <person name="Kang H."/>
            <person name="Kang J."/>
            <person name="Cha I."/>
            <person name="Kim H."/>
            <person name="Joh K."/>
        </authorList>
    </citation>
    <scope>NUCLEOTIDE SEQUENCE [LARGE SCALE GENOMIC DNA]</scope>
    <source>
        <strain evidence="5 6">HMF7605</strain>
    </source>
</reference>
<dbReference type="AlphaFoldDB" id="A0A2T2YC96"/>
<evidence type="ECO:0000256" key="1">
    <source>
        <dbReference type="ARBA" id="ARBA00022448"/>
    </source>
</evidence>
<comment type="caution">
    <text evidence="5">The sequence shown here is derived from an EMBL/GenBank/DDBJ whole genome shotgun (WGS) entry which is preliminary data.</text>
</comment>
<dbReference type="SMART" id="SM00382">
    <property type="entry name" value="AAA"/>
    <property type="match status" value="2"/>
</dbReference>
<dbReference type="PANTHER" id="PTHR43553:SF3">
    <property type="entry name" value="ABC TRANSPORTER ATP-BINDING PROTEIN MODF"/>
    <property type="match status" value="1"/>
</dbReference>
<dbReference type="GO" id="GO:0043190">
    <property type="term" value="C:ATP-binding cassette (ABC) transporter complex"/>
    <property type="evidence" value="ECO:0007669"/>
    <property type="project" value="TreeGrafter"/>
</dbReference>
<evidence type="ECO:0000256" key="2">
    <source>
        <dbReference type="ARBA" id="ARBA00022741"/>
    </source>
</evidence>
<dbReference type="PROSITE" id="PS50893">
    <property type="entry name" value="ABC_TRANSPORTER_2"/>
    <property type="match status" value="2"/>
</dbReference>
<dbReference type="EMBL" id="PYFT01000001">
    <property type="protein sequence ID" value="PSR53150.1"/>
    <property type="molecule type" value="Genomic_DNA"/>
</dbReference>
<evidence type="ECO:0000259" key="4">
    <source>
        <dbReference type="PROSITE" id="PS50893"/>
    </source>
</evidence>
<keyword evidence="2" id="KW-0547">Nucleotide-binding</keyword>
<sequence>MDSLNKTSTGSLQLHLEQATFNRQNQIVFSGISWHLQPDEQWAIYGPVGSGKTTFLAALAGQLPLRSGKFELLIRPTAEAPFQVIDRSAYRSQTALVTFQQQHSFFNYGRSFYQQRYQSLENEIAIPTVQELLTSAATDSSPAEIEQMANLLQLKELLPVELIKLSNGQTRKLQIARALLQKPKLLILDNPFSGLDAESRQHLKEIIDELIQKGTQILLATNQPDLPAEITHVLWLEDFKIKGFFSRTEFYEVLQENVSANNVTENNLASLNFSKFPKSGKDYQVAVQMDNVRVQYQQKVILDDISWTVKKGEKWALVGPNGSGKTTLLSLIYADNPQAFANKIILFDRRKGSGESIWDIKKKIGFVSPELHLYFRQPLTSREVVATGFTDTLVRTRPITDEQSHLIQEHFSFFDRTDLLPKPFLQLSAGEQRLVLLLRSLVKNPELIIWDEPFQGLSPEYIAQITDLLRMYCANATTLILVSHYAHEIPDFVPNYLYLEQGRVKSRITN</sequence>
<proteinExistence type="predicted"/>
<dbReference type="GO" id="GO:0042626">
    <property type="term" value="F:ATPase-coupled transmembrane transporter activity"/>
    <property type="evidence" value="ECO:0007669"/>
    <property type="project" value="TreeGrafter"/>
</dbReference>
<dbReference type="RefSeq" id="WP_106927490.1">
    <property type="nucleotide sequence ID" value="NZ_PYFT01000001.1"/>
</dbReference>
<gene>
    <name evidence="5" type="ORF">AHMF7605_06200</name>
</gene>
<dbReference type="GO" id="GO:0005524">
    <property type="term" value="F:ATP binding"/>
    <property type="evidence" value="ECO:0007669"/>
    <property type="project" value="UniProtKB-KW"/>
</dbReference>
<evidence type="ECO:0000313" key="5">
    <source>
        <dbReference type="EMBL" id="PSR53150.1"/>
    </source>
</evidence>
<feature type="domain" description="ABC transporter" evidence="4">
    <location>
        <begin position="287"/>
        <end position="508"/>
    </location>
</feature>
<organism evidence="5 6">
    <name type="scientific">Adhaeribacter arboris</name>
    <dbReference type="NCBI Taxonomy" id="2072846"/>
    <lineage>
        <taxon>Bacteria</taxon>
        <taxon>Pseudomonadati</taxon>
        <taxon>Bacteroidota</taxon>
        <taxon>Cytophagia</taxon>
        <taxon>Cytophagales</taxon>
        <taxon>Hymenobacteraceae</taxon>
        <taxon>Adhaeribacter</taxon>
    </lineage>
</organism>
<dbReference type="Pfam" id="PF00005">
    <property type="entry name" value="ABC_tran"/>
    <property type="match status" value="2"/>
</dbReference>
<keyword evidence="6" id="KW-1185">Reference proteome</keyword>
<dbReference type="GO" id="GO:0016887">
    <property type="term" value="F:ATP hydrolysis activity"/>
    <property type="evidence" value="ECO:0007669"/>
    <property type="project" value="InterPro"/>
</dbReference>
<protein>
    <recommendedName>
        <fullName evidence="4">ABC transporter domain-containing protein</fullName>
    </recommendedName>
</protein>
<feature type="domain" description="ABC transporter" evidence="4">
    <location>
        <begin position="14"/>
        <end position="263"/>
    </location>
</feature>
<accession>A0A2T2YC96</accession>
<dbReference type="PROSITE" id="PS00211">
    <property type="entry name" value="ABC_TRANSPORTER_1"/>
    <property type="match status" value="1"/>
</dbReference>
<keyword evidence="3" id="KW-0067">ATP-binding</keyword>
<dbReference type="SUPFAM" id="SSF52540">
    <property type="entry name" value="P-loop containing nucleoside triphosphate hydrolases"/>
    <property type="match status" value="2"/>
</dbReference>
<evidence type="ECO:0000256" key="3">
    <source>
        <dbReference type="ARBA" id="ARBA00022840"/>
    </source>
</evidence>
<dbReference type="Gene3D" id="3.40.50.300">
    <property type="entry name" value="P-loop containing nucleotide triphosphate hydrolases"/>
    <property type="match status" value="2"/>
</dbReference>
<name>A0A2T2YC96_9BACT</name>
<keyword evidence="1" id="KW-0813">Transport</keyword>
<evidence type="ECO:0000313" key="6">
    <source>
        <dbReference type="Proteomes" id="UP000240357"/>
    </source>
</evidence>
<dbReference type="InterPro" id="IPR003593">
    <property type="entry name" value="AAA+_ATPase"/>
</dbReference>